<keyword evidence="1" id="KW-0175">Coiled coil</keyword>
<feature type="domain" description="Peptidase M56" evidence="4">
    <location>
        <begin position="76"/>
        <end position="279"/>
    </location>
</feature>
<sequence length="519" mass="55202">MSILNALLFALVAFAGSFVVLGAAWVAGRGRAAAVRHLIWTGAFAVLLALPLAALLLPSQMTFLLPAAPVAADGPVVATAPAATGIDAADVVLALVALWFAGVLFHLGRLVVGGIGLIRLHRRSVAHIPHGIGEAPFRGLSWQLRLRTSPSSEAGPLTWGVLRPVVLLPKASVTWPRERLTSVLLHEAAHVRRKDCLCRLIAMAASALYWPNPLVWLAARAMRADAERAADDAVLTAGVKPTRYAEHLVGLAREFSGVSFAMSLSMAERRMLNTRVEAILDPAQPRSGVTKMDVLKLGVAAVALTAGLALVRPSLAEEPAPAQKPAAAAPHQTPPTHKTIKHTGHIVHRGVVVADVDDVQDPPDPPEPPDVNVPPEPPAPPAPHMSAVPPVPPVPPVHALSAAQRAAGQAQAHAEARRAIAEARRALAEVDIHQTVQQAMKQAEQSMREAKIGEAEARKALARMDIDRVVGEAMRKAEIAMQKAEAAQARAERKRLIIEHRVTKDGDTVIEDSSRTDEE</sequence>
<dbReference type="InterPro" id="IPR008756">
    <property type="entry name" value="Peptidase_M56"/>
</dbReference>
<evidence type="ECO:0000256" key="1">
    <source>
        <dbReference type="SAM" id="Coils"/>
    </source>
</evidence>
<evidence type="ECO:0000256" key="3">
    <source>
        <dbReference type="SAM" id="Phobius"/>
    </source>
</evidence>
<proteinExistence type="predicted"/>
<dbReference type="EMBL" id="BAAADD010000003">
    <property type="protein sequence ID" value="GAA0567249.1"/>
    <property type="molecule type" value="Genomic_DNA"/>
</dbReference>
<keyword evidence="3" id="KW-1133">Transmembrane helix</keyword>
<dbReference type="CDD" id="cd07341">
    <property type="entry name" value="M56_BlaR1_MecR1_like"/>
    <property type="match status" value="1"/>
</dbReference>
<protein>
    <recommendedName>
        <fullName evidence="4">Peptidase M56 domain-containing protein</fullName>
    </recommendedName>
</protein>
<reference evidence="5 6" key="1">
    <citation type="journal article" date="2019" name="Int. J. Syst. Evol. Microbiol.">
        <title>The Global Catalogue of Microorganisms (GCM) 10K type strain sequencing project: providing services to taxonomists for standard genome sequencing and annotation.</title>
        <authorList>
            <consortium name="The Broad Institute Genomics Platform"/>
            <consortium name="The Broad Institute Genome Sequencing Center for Infectious Disease"/>
            <person name="Wu L."/>
            <person name="Ma J."/>
        </authorList>
    </citation>
    <scope>NUCLEOTIDE SEQUENCE [LARGE SCALE GENOMIC DNA]</scope>
    <source>
        <strain evidence="5 6">JCM 15089</strain>
    </source>
</reference>
<comment type="caution">
    <text evidence="5">The sequence shown here is derived from an EMBL/GenBank/DDBJ whole genome shotgun (WGS) entry which is preliminary data.</text>
</comment>
<dbReference type="RefSeq" id="WP_166932986.1">
    <property type="nucleotide sequence ID" value="NZ_BAAADD010000003.1"/>
</dbReference>
<feature type="transmembrane region" description="Helical" evidence="3">
    <location>
        <begin position="38"/>
        <end position="57"/>
    </location>
</feature>
<feature type="transmembrane region" description="Helical" evidence="3">
    <location>
        <begin position="6"/>
        <end position="26"/>
    </location>
</feature>
<feature type="compositionally biased region" description="Low complexity" evidence="2">
    <location>
        <begin position="319"/>
        <end position="337"/>
    </location>
</feature>
<dbReference type="PANTHER" id="PTHR34978">
    <property type="entry name" value="POSSIBLE SENSOR-TRANSDUCER PROTEIN BLAR"/>
    <property type="match status" value="1"/>
</dbReference>
<accession>A0ABN1EIC2</accession>
<keyword evidence="3" id="KW-0812">Transmembrane</keyword>
<evidence type="ECO:0000313" key="5">
    <source>
        <dbReference type="EMBL" id="GAA0567249.1"/>
    </source>
</evidence>
<name>A0ABN1EIC2_9PROT</name>
<evidence type="ECO:0000259" key="4">
    <source>
        <dbReference type="Pfam" id="PF05569"/>
    </source>
</evidence>
<feature type="coiled-coil region" evidence="1">
    <location>
        <begin position="470"/>
        <end position="499"/>
    </location>
</feature>
<keyword evidence="3" id="KW-0472">Membrane</keyword>
<feature type="transmembrane region" description="Helical" evidence="3">
    <location>
        <begin position="91"/>
        <end position="118"/>
    </location>
</feature>
<dbReference type="Proteomes" id="UP001499951">
    <property type="component" value="Unassembled WGS sequence"/>
</dbReference>
<feature type="region of interest" description="Disordered" evidence="2">
    <location>
        <begin position="356"/>
        <end position="386"/>
    </location>
</feature>
<evidence type="ECO:0000256" key="2">
    <source>
        <dbReference type="SAM" id="MobiDB-lite"/>
    </source>
</evidence>
<dbReference type="PANTHER" id="PTHR34978:SF3">
    <property type="entry name" value="SLR0241 PROTEIN"/>
    <property type="match status" value="1"/>
</dbReference>
<organism evidence="5 6">
    <name type="scientific">Rhizomicrobium electricum</name>
    <dbReference type="NCBI Taxonomy" id="480070"/>
    <lineage>
        <taxon>Bacteria</taxon>
        <taxon>Pseudomonadati</taxon>
        <taxon>Pseudomonadota</taxon>
        <taxon>Alphaproteobacteria</taxon>
        <taxon>Micropepsales</taxon>
        <taxon>Micropepsaceae</taxon>
        <taxon>Rhizomicrobium</taxon>
    </lineage>
</organism>
<evidence type="ECO:0000313" key="6">
    <source>
        <dbReference type="Proteomes" id="UP001499951"/>
    </source>
</evidence>
<keyword evidence="6" id="KW-1185">Reference proteome</keyword>
<feature type="compositionally biased region" description="Pro residues" evidence="2">
    <location>
        <begin position="362"/>
        <end position="386"/>
    </location>
</feature>
<gene>
    <name evidence="5" type="ORF">GCM10008942_14730</name>
</gene>
<dbReference type="InterPro" id="IPR052173">
    <property type="entry name" value="Beta-lactam_resp_regulator"/>
</dbReference>
<dbReference type="Pfam" id="PF05569">
    <property type="entry name" value="Peptidase_M56"/>
    <property type="match status" value="1"/>
</dbReference>
<feature type="region of interest" description="Disordered" evidence="2">
    <location>
        <begin position="319"/>
        <end position="343"/>
    </location>
</feature>